<dbReference type="Gene3D" id="3.40.50.300">
    <property type="entry name" value="P-loop containing nucleotide triphosphate hydrolases"/>
    <property type="match status" value="1"/>
</dbReference>
<protein>
    <recommendedName>
        <fullName evidence="4">Tetratricopeptide repeat protein</fullName>
    </recommendedName>
</protein>
<dbReference type="GO" id="GO:0043531">
    <property type="term" value="F:ADP binding"/>
    <property type="evidence" value="ECO:0007669"/>
    <property type="project" value="InterPro"/>
</dbReference>
<dbReference type="Pfam" id="PF13424">
    <property type="entry name" value="TPR_12"/>
    <property type="match status" value="2"/>
</dbReference>
<evidence type="ECO:0000313" key="2">
    <source>
        <dbReference type="EMBL" id="MCP2365858.1"/>
    </source>
</evidence>
<dbReference type="InterPro" id="IPR011990">
    <property type="entry name" value="TPR-like_helical_dom_sf"/>
</dbReference>
<name>A0A9X2KA85_9ACTN</name>
<keyword evidence="3" id="KW-1185">Reference proteome</keyword>
<dbReference type="EMBL" id="JAMZEB010000004">
    <property type="protein sequence ID" value="MCP2365858.1"/>
    <property type="molecule type" value="Genomic_DNA"/>
</dbReference>
<dbReference type="SUPFAM" id="SSF52540">
    <property type="entry name" value="P-loop containing nucleoside triphosphate hydrolases"/>
    <property type="match status" value="1"/>
</dbReference>
<reference evidence="2" key="1">
    <citation type="submission" date="2022-06" db="EMBL/GenBank/DDBJ databases">
        <title>Sequencing the genomes of 1000 actinobacteria strains.</title>
        <authorList>
            <person name="Klenk H.-P."/>
        </authorList>
    </citation>
    <scope>NUCLEOTIDE SEQUENCE</scope>
    <source>
        <strain evidence="2">DSM 46694</strain>
    </source>
</reference>
<gene>
    <name evidence="2" type="ORF">HD597_012962</name>
</gene>
<dbReference type="AlphaFoldDB" id="A0A9X2KA85"/>
<sequence length="894" mass="95330">MSSAGDNTGISSTGDQARNVQLQAKTSAQGSVFQAAGDLSVHHDSSSLRRPLPRAESVPVPAGMNGLPRRPAAAFVGRDAALTSLRQVLEGKPGTGVISQAVLGLGGVGKSELALQYAHRHRQDYELVWWIDADSPDLIRTGLAALAQALACGIDSVAAEQATVEEAAGWAVGWLAAHPGWLVIFDNVEEVADVEPYLARLAHGHVLITTRRDIGWQHLDITPVRLQLLSRPAATTLLAGLIGPPDAANTGALEDLAEQLGDLPLALTQAGAYIARTPRMTLTRYLDLLKNIPARMYATTTPAGGDTERVVAKVLTLSHTRIQQINPLAIRVLNLLACFAPDNLPCSILDRLPETHPLQVGEALALLASYSLITLTPSPADLQPGEPEDLVSVHRLIQAVTLHQLTPDQHNHSRQAAADLVLAALPSDPDTIDAWPAYRALLPHARTVLPPGSPGLYLLVDYLDASGDYRNALQLQQDICIHAVAALGAEHPDTLTTRHDLAVLTGEAGDAAAARDQHAILLPIEERVLGAEHPHTLTTRHEIASWTGEAGDAAAARDQHAALLPIEERVLGTEHPDTLNTRHDLASWTGEAGDAAAARDQYAALLPIEERVLGAEHPDTLTTRANLARWTGAAGDAAAARDQYAILLPIEERVLGTEHPHTLNTRHDLASWTGEAGDAAAARDQLAALLPIEERVLGAEHPHTLTTRHEIASWTGEAGDAATARDQLAALLPLRERVLGTEHPHTLNTRHDLASWTGEAGDAAAARDQHAALLPIEERVLGAEHPDTLTTRHNLASWTGAAGDAAAARDQYAILLPIRERVLGAEHPHTLTTRHEIASWTGETGDAAAARDQHAILLPTVERVLGTEHPHTLTTRHNLAYWTGEAEGPESGSG</sequence>
<dbReference type="InterPro" id="IPR027417">
    <property type="entry name" value="P-loop_NTPase"/>
</dbReference>
<feature type="region of interest" description="Disordered" evidence="1">
    <location>
        <begin position="40"/>
        <end position="64"/>
    </location>
</feature>
<dbReference type="PANTHER" id="PTHR46082:SF6">
    <property type="entry name" value="AAA+ ATPASE DOMAIN-CONTAINING PROTEIN-RELATED"/>
    <property type="match status" value="1"/>
</dbReference>
<evidence type="ECO:0008006" key="4">
    <source>
        <dbReference type="Google" id="ProtNLM"/>
    </source>
</evidence>
<comment type="caution">
    <text evidence="2">The sequence shown here is derived from an EMBL/GenBank/DDBJ whole genome shotgun (WGS) entry which is preliminary data.</text>
</comment>
<organism evidence="2 3">
    <name type="scientific">Nonomuraea thailandensis</name>
    <dbReference type="NCBI Taxonomy" id="1188745"/>
    <lineage>
        <taxon>Bacteria</taxon>
        <taxon>Bacillati</taxon>
        <taxon>Actinomycetota</taxon>
        <taxon>Actinomycetes</taxon>
        <taxon>Streptosporangiales</taxon>
        <taxon>Streptosporangiaceae</taxon>
        <taxon>Nonomuraea</taxon>
    </lineage>
</organism>
<dbReference type="Pfam" id="PF13374">
    <property type="entry name" value="TPR_10"/>
    <property type="match status" value="4"/>
</dbReference>
<proteinExistence type="predicted"/>
<evidence type="ECO:0000313" key="3">
    <source>
        <dbReference type="Proteomes" id="UP001139648"/>
    </source>
</evidence>
<dbReference type="SUPFAM" id="SSF48452">
    <property type="entry name" value="TPR-like"/>
    <property type="match status" value="2"/>
</dbReference>
<dbReference type="Gene3D" id="1.25.40.10">
    <property type="entry name" value="Tetratricopeptide repeat domain"/>
    <property type="match status" value="2"/>
</dbReference>
<accession>A0A9X2KA85</accession>
<dbReference type="InterPro" id="IPR053137">
    <property type="entry name" value="NLR-like"/>
</dbReference>
<evidence type="ECO:0000256" key="1">
    <source>
        <dbReference type="SAM" id="MobiDB-lite"/>
    </source>
</evidence>
<dbReference type="Proteomes" id="UP001139648">
    <property type="component" value="Unassembled WGS sequence"/>
</dbReference>
<dbReference type="PANTHER" id="PTHR46082">
    <property type="entry name" value="ATP/GTP-BINDING PROTEIN-RELATED"/>
    <property type="match status" value="1"/>
</dbReference>
<dbReference type="RefSeq" id="WP_253760454.1">
    <property type="nucleotide sequence ID" value="NZ_BAABKA010000019.1"/>
</dbReference>